<dbReference type="PANTHER" id="PTHR46696:SF1">
    <property type="entry name" value="CYTOCHROME P450 YJIB-RELATED"/>
    <property type="match status" value="1"/>
</dbReference>
<evidence type="ECO:0000256" key="5">
    <source>
        <dbReference type="ARBA" id="ARBA00023004"/>
    </source>
</evidence>
<dbReference type="Gene3D" id="1.10.630.10">
    <property type="entry name" value="Cytochrome P450"/>
    <property type="match status" value="1"/>
</dbReference>
<sequence length="407" mass="44760">MTSSCPVHQTRPYPFSLPEGIALDPLYSHLREHEPVSRIRMPYGGEAWLLTRHADVKAVLGDPRFSMEAGAGRDVPRPTEYPLPAGGLISMDPPGHTRLRRLAGKAFTARRVEELRPQVSRFTHELLDGMVARDEPSGEIMEDLALPVSISVICRLLGVSYEDRHLFRNFSEALVSSSLGPAELQRVTEDFTAYMAELVADRRARPTDDFLSTMVQARDEDDRLSEAELLMLGAGLLISGYETTATQIGNFVHLLLDDRRLYERLVADPDLVPAAVEELLRFTPLSTTDGFARIALEDVEIGGTLIRAGEAVITSIASANLDDTAFPGAASLDFTRAQNPHLGFGHGAHYCMGAPLARLELQVVLSTLVERLPGLRLSVPASELRWRTGSLMRTPEAVPVTWGYPAE</sequence>
<evidence type="ECO:0000256" key="7">
    <source>
        <dbReference type="RuleBase" id="RU000461"/>
    </source>
</evidence>
<keyword evidence="5 7" id="KW-0408">Iron</keyword>
<gene>
    <name evidence="8" type="primary">almPIII</name>
</gene>
<dbReference type="CDD" id="cd11031">
    <property type="entry name" value="Cyp158A-like"/>
    <property type="match status" value="1"/>
</dbReference>
<dbReference type="SUPFAM" id="SSF48264">
    <property type="entry name" value="Cytochrome P450"/>
    <property type="match status" value="1"/>
</dbReference>
<dbReference type="PROSITE" id="PS00086">
    <property type="entry name" value="CYTOCHROME_P450"/>
    <property type="match status" value="1"/>
</dbReference>
<evidence type="ECO:0000256" key="4">
    <source>
        <dbReference type="ARBA" id="ARBA00023002"/>
    </source>
</evidence>
<dbReference type="InterPro" id="IPR036396">
    <property type="entry name" value="Cyt_P450_sf"/>
</dbReference>
<keyword evidence="4 7" id="KW-0560">Oxidoreductase</keyword>
<dbReference type="GO" id="GO:0016705">
    <property type="term" value="F:oxidoreductase activity, acting on paired donors, with incorporation or reduction of molecular oxygen"/>
    <property type="evidence" value="ECO:0007669"/>
    <property type="project" value="InterPro"/>
</dbReference>
<dbReference type="PRINTS" id="PR00359">
    <property type="entry name" value="BP450"/>
</dbReference>
<proteinExistence type="inferred from homology"/>
<organism evidence="8">
    <name type="scientific">Streptomyces sp. A1(2016)</name>
    <dbReference type="NCBI Taxonomy" id="1846204"/>
    <lineage>
        <taxon>Bacteria</taxon>
        <taxon>Bacillati</taxon>
        <taxon>Actinomycetota</taxon>
        <taxon>Actinomycetes</taxon>
        <taxon>Kitasatosporales</taxon>
        <taxon>Streptomycetaceae</taxon>
        <taxon>Streptomyces</taxon>
    </lineage>
</organism>
<keyword evidence="6 7" id="KW-0503">Monooxygenase</keyword>
<dbReference type="InterPro" id="IPR017972">
    <property type="entry name" value="Cyt_P450_CS"/>
</dbReference>
<dbReference type="GO" id="GO:0004497">
    <property type="term" value="F:monooxygenase activity"/>
    <property type="evidence" value="ECO:0007669"/>
    <property type="project" value="UniProtKB-KW"/>
</dbReference>
<name>A0A172MB35_9ACTN</name>
<evidence type="ECO:0000256" key="2">
    <source>
        <dbReference type="ARBA" id="ARBA00022617"/>
    </source>
</evidence>
<accession>A0A172MB35</accession>
<keyword evidence="2 7" id="KW-0349">Heme</keyword>
<evidence type="ECO:0000313" key="8">
    <source>
        <dbReference type="EMBL" id="ANC94978.1"/>
    </source>
</evidence>
<comment type="similarity">
    <text evidence="1 7">Belongs to the cytochrome P450 family.</text>
</comment>
<dbReference type="EMBL" id="KU568466">
    <property type="protein sequence ID" value="ANC94978.1"/>
    <property type="molecule type" value="Genomic_DNA"/>
</dbReference>
<dbReference type="PRINTS" id="PR00385">
    <property type="entry name" value="P450"/>
</dbReference>
<reference evidence="8" key="1">
    <citation type="submission" date="2016-01" db="EMBL/GenBank/DDBJ databases">
        <title>Biosynthesis of aldgamycin: genetic basis for the biosynthesis of two related 4,6-dideoxy sugars D-chalcose and D-aldgarose.</title>
        <authorList>
            <person name="Tang X."/>
        </authorList>
    </citation>
    <scope>NUCLEOTIDE SEQUENCE</scope>
    <source>
        <strain evidence="8">A1</strain>
    </source>
</reference>
<keyword evidence="3 7" id="KW-0479">Metal-binding</keyword>
<dbReference type="AlphaFoldDB" id="A0A172MB35"/>
<dbReference type="InterPro" id="IPR001128">
    <property type="entry name" value="Cyt_P450"/>
</dbReference>
<dbReference type="GO" id="GO:0020037">
    <property type="term" value="F:heme binding"/>
    <property type="evidence" value="ECO:0007669"/>
    <property type="project" value="InterPro"/>
</dbReference>
<dbReference type="InterPro" id="IPR002397">
    <property type="entry name" value="Cyt_P450_B"/>
</dbReference>
<evidence type="ECO:0000256" key="3">
    <source>
        <dbReference type="ARBA" id="ARBA00022723"/>
    </source>
</evidence>
<dbReference type="PANTHER" id="PTHR46696">
    <property type="entry name" value="P450, PUTATIVE (EUROFUNG)-RELATED"/>
    <property type="match status" value="1"/>
</dbReference>
<evidence type="ECO:0000256" key="1">
    <source>
        <dbReference type="ARBA" id="ARBA00010617"/>
    </source>
</evidence>
<evidence type="ECO:0000256" key="6">
    <source>
        <dbReference type="ARBA" id="ARBA00023033"/>
    </source>
</evidence>
<dbReference type="Pfam" id="PF00067">
    <property type="entry name" value="p450"/>
    <property type="match status" value="1"/>
</dbReference>
<dbReference type="FunFam" id="1.10.630.10:FF:000018">
    <property type="entry name" value="Cytochrome P450 monooxygenase"/>
    <property type="match status" value="1"/>
</dbReference>
<protein>
    <submittedName>
        <fullName evidence="8">AlmPIII</fullName>
    </submittedName>
</protein>
<dbReference type="GO" id="GO:0005506">
    <property type="term" value="F:iron ion binding"/>
    <property type="evidence" value="ECO:0007669"/>
    <property type="project" value="InterPro"/>
</dbReference>